<dbReference type="Gene3D" id="4.10.240.10">
    <property type="entry name" value="Zn(2)-C6 fungal-type DNA-binding domain"/>
    <property type="match status" value="1"/>
</dbReference>
<feature type="region of interest" description="Disordered" evidence="6">
    <location>
        <begin position="1"/>
        <end position="26"/>
    </location>
</feature>
<keyword evidence="9" id="KW-1185">Reference proteome</keyword>
<evidence type="ECO:0000256" key="6">
    <source>
        <dbReference type="SAM" id="MobiDB-lite"/>
    </source>
</evidence>
<comment type="caution">
    <text evidence="8">The sequence shown here is derived from an EMBL/GenBank/DDBJ whole genome shotgun (WGS) entry which is preliminary data.</text>
</comment>
<dbReference type="InterPro" id="IPR001138">
    <property type="entry name" value="Zn2Cys6_DnaBD"/>
</dbReference>
<evidence type="ECO:0000256" key="3">
    <source>
        <dbReference type="ARBA" id="ARBA00023125"/>
    </source>
</evidence>
<protein>
    <recommendedName>
        <fullName evidence="7">Zn(2)-C6 fungal-type domain-containing protein</fullName>
    </recommendedName>
</protein>
<dbReference type="SUPFAM" id="SSF57701">
    <property type="entry name" value="Zn2/Cys6 DNA-binding domain"/>
    <property type="match status" value="1"/>
</dbReference>
<dbReference type="PROSITE" id="PS50048">
    <property type="entry name" value="ZN2_CY6_FUNGAL_2"/>
    <property type="match status" value="1"/>
</dbReference>
<evidence type="ECO:0000313" key="9">
    <source>
        <dbReference type="Proteomes" id="UP001583193"/>
    </source>
</evidence>
<feature type="region of interest" description="Disordered" evidence="6">
    <location>
        <begin position="161"/>
        <end position="196"/>
    </location>
</feature>
<keyword evidence="5" id="KW-0539">Nucleus</keyword>
<dbReference type="EMBL" id="JAVDPF010000010">
    <property type="protein sequence ID" value="KAL1879625.1"/>
    <property type="molecule type" value="Genomic_DNA"/>
</dbReference>
<dbReference type="InterPro" id="IPR036864">
    <property type="entry name" value="Zn2-C6_fun-type_DNA-bd_sf"/>
</dbReference>
<keyword evidence="3" id="KW-0238">DNA-binding</keyword>
<comment type="subcellular location">
    <subcellularLocation>
        <location evidence="1">Nucleus</location>
    </subcellularLocation>
</comment>
<accession>A0ABR3XUF0</accession>
<sequence length="724" mass="81935">MPLPDPHDNNHTDSSTDKREDQHRQKWRRTRSGCLNCRRRKRKCDEKKPTCFNCGRKNERCEWGTRVTFRAENAHCILEGQHTESTRPSKRQRCDINIIDVTPEVVRECSENATLGRSRTTRFSDEFSVTPSRSQSSSRHRPEAVIQRTLNNAEDGYAEELHDGLQLPSSSSSVADPKKLPARGNISDRTSSVQSRVQRYPMMTPSITEDTSIDDSHQTAFSHDEDTDSLAIRGVHQPLPLQEAFVTDNSTPETTNVPFSPSVSRCWDHVFSTPDGHYEDGIFLPGSEYHELHSTLRKHLMREVRSTVPTGLSSPEYGQPTRWPASVTQPSVANIPSRCPPDGLDGGDDPVIANMSKDDEYKLWKNWLDEIAPWLDKFDNHRHFQHTLPIMAHSNTHLRYAMLALSARQLERKDSRQPVVHSLALYHQAIHLLLPQLHMRNTAVIASCVVLCVLEMLSCSPKAWRRHLDGCASLMETVGINGFVGGVEQALFWCFARMDVCGGLISSIKTLIPVNHWASGIDLDADIGMFRSTRSFDMYANHTVYLCAQALDLLASISSGVAGFSRQSGDKTFAERWLKLWRYIEDWQAKQPAELKPVVNIPSSATSPFPTILYSNPAAISGNQLYHTAAIIMLQNKPPPVHLDPKPRSILWHARRICGISMSNEHHGAWTNCIQPLWIAGRCMSHPSEHKAILDLLVRIERESGWGTKWRMEDLKEFWGDLDD</sequence>
<evidence type="ECO:0000256" key="1">
    <source>
        <dbReference type="ARBA" id="ARBA00004123"/>
    </source>
</evidence>
<gene>
    <name evidence="8" type="ORF">Plec18167_004087</name>
</gene>
<dbReference type="InterPro" id="IPR021858">
    <property type="entry name" value="Fun_TF"/>
</dbReference>
<feature type="domain" description="Zn(2)-C6 fungal-type" evidence="7">
    <location>
        <begin position="33"/>
        <end position="63"/>
    </location>
</feature>
<name>A0ABR3XUF0_9EURO</name>
<dbReference type="PANTHER" id="PTHR37534:SF4">
    <property type="entry name" value="ZN(II)2CYS6 TRANSCRIPTION FACTOR (EUROFUNG)"/>
    <property type="match status" value="1"/>
</dbReference>
<dbReference type="PANTHER" id="PTHR37534">
    <property type="entry name" value="TRANSCRIPTIONAL ACTIVATOR PROTEIN UGA3"/>
    <property type="match status" value="1"/>
</dbReference>
<evidence type="ECO:0000256" key="2">
    <source>
        <dbReference type="ARBA" id="ARBA00023015"/>
    </source>
</evidence>
<dbReference type="CDD" id="cd00067">
    <property type="entry name" value="GAL4"/>
    <property type="match status" value="1"/>
</dbReference>
<dbReference type="Pfam" id="PF11951">
    <property type="entry name" value="Fungal_trans_2"/>
    <property type="match status" value="1"/>
</dbReference>
<evidence type="ECO:0000313" key="8">
    <source>
        <dbReference type="EMBL" id="KAL1879625.1"/>
    </source>
</evidence>
<feature type="region of interest" description="Disordered" evidence="6">
    <location>
        <begin position="124"/>
        <end position="144"/>
    </location>
</feature>
<evidence type="ECO:0000256" key="5">
    <source>
        <dbReference type="ARBA" id="ARBA00023242"/>
    </source>
</evidence>
<keyword evidence="2" id="KW-0805">Transcription regulation</keyword>
<feature type="compositionally biased region" description="Polar residues" evidence="6">
    <location>
        <begin position="187"/>
        <end position="196"/>
    </location>
</feature>
<evidence type="ECO:0000259" key="7">
    <source>
        <dbReference type="PROSITE" id="PS50048"/>
    </source>
</evidence>
<reference evidence="8 9" key="1">
    <citation type="journal article" date="2024" name="IMA Fungus">
        <title>IMA Genome - F19 : A genome assembly and annotation guide to empower mycologists, including annotated draft genome sequences of Ceratocystis pirilliformis, Diaporthe australafricana, Fusarium ophioides, Paecilomyces lecythidis, and Sporothrix stenoceras.</title>
        <authorList>
            <person name="Aylward J."/>
            <person name="Wilson A.M."/>
            <person name="Visagie C.M."/>
            <person name="Spraker J."/>
            <person name="Barnes I."/>
            <person name="Buitendag C."/>
            <person name="Ceriani C."/>
            <person name="Del Mar Angel L."/>
            <person name="du Plessis D."/>
            <person name="Fuchs T."/>
            <person name="Gasser K."/>
            <person name="Kramer D."/>
            <person name="Li W."/>
            <person name="Munsamy K."/>
            <person name="Piso A."/>
            <person name="Price J.L."/>
            <person name="Sonnekus B."/>
            <person name="Thomas C."/>
            <person name="van der Nest A."/>
            <person name="van Dijk A."/>
            <person name="van Heerden A."/>
            <person name="van Vuuren N."/>
            <person name="Yilmaz N."/>
            <person name="Duong T.A."/>
            <person name="van der Merwe N.A."/>
            <person name="Wingfield M.J."/>
            <person name="Wingfield B.D."/>
        </authorList>
    </citation>
    <scope>NUCLEOTIDE SEQUENCE [LARGE SCALE GENOMIC DNA]</scope>
    <source>
        <strain evidence="8 9">CMW 18167</strain>
    </source>
</reference>
<feature type="compositionally biased region" description="Basic and acidic residues" evidence="6">
    <location>
        <begin position="1"/>
        <end position="24"/>
    </location>
</feature>
<dbReference type="PROSITE" id="PS00463">
    <property type="entry name" value="ZN2_CY6_FUNGAL_1"/>
    <property type="match status" value="1"/>
</dbReference>
<dbReference type="Proteomes" id="UP001583193">
    <property type="component" value="Unassembled WGS sequence"/>
</dbReference>
<evidence type="ECO:0000256" key="4">
    <source>
        <dbReference type="ARBA" id="ARBA00023163"/>
    </source>
</evidence>
<dbReference type="Pfam" id="PF00172">
    <property type="entry name" value="Zn_clus"/>
    <property type="match status" value="1"/>
</dbReference>
<dbReference type="SMART" id="SM00066">
    <property type="entry name" value="GAL4"/>
    <property type="match status" value="1"/>
</dbReference>
<keyword evidence="4" id="KW-0804">Transcription</keyword>
<dbReference type="CDD" id="cd12148">
    <property type="entry name" value="fungal_TF_MHR"/>
    <property type="match status" value="1"/>
</dbReference>
<organism evidence="8 9">
    <name type="scientific">Paecilomyces lecythidis</name>
    <dbReference type="NCBI Taxonomy" id="3004212"/>
    <lineage>
        <taxon>Eukaryota</taxon>
        <taxon>Fungi</taxon>
        <taxon>Dikarya</taxon>
        <taxon>Ascomycota</taxon>
        <taxon>Pezizomycotina</taxon>
        <taxon>Eurotiomycetes</taxon>
        <taxon>Eurotiomycetidae</taxon>
        <taxon>Eurotiales</taxon>
        <taxon>Thermoascaceae</taxon>
        <taxon>Paecilomyces</taxon>
    </lineage>
</organism>
<proteinExistence type="predicted"/>